<organism evidence="3 4">
    <name type="scientific">Stylonychia lemnae</name>
    <name type="common">Ciliate</name>
    <dbReference type="NCBI Taxonomy" id="5949"/>
    <lineage>
        <taxon>Eukaryota</taxon>
        <taxon>Sar</taxon>
        <taxon>Alveolata</taxon>
        <taxon>Ciliophora</taxon>
        <taxon>Intramacronucleata</taxon>
        <taxon>Spirotrichea</taxon>
        <taxon>Stichotrichia</taxon>
        <taxon>Sporadotrichida</taxon>
        <taxon>Oxytrichidae</taxon>
        <taxon>Stylonychinae</taxon>
        <taxon>Stylonychia</taxon>
    </lineage>
</organism>
<evidence type="ECO:0000313" key="4">
    <source>
        <dbReference type="Proteomes" id="UP000039865"/>
    </source>
</evidence>
<protein>
    <submittedName>
        <fullName evidence="3">Uncharacterized protein</fullName>
    </submittedName>
</protein>
<dbReference type="EMBL" id="CCKQ01010984">
    <property type="protein sequence ID" value="CDW82516.1"/>
    <property type="molecule type" value="Genomic_DNA"/>
</dbReference>
<feature type="coiled-coil region" evidence="1">
    <location>
        <begin position="259"/>
        <end position="293"/>
    </location>
</feature>
<evidence type="ECO:0000256" key="1">
    <source>
        <dbReference type="SAM" id="Coils"/>
    </source>
</evidence>
<keyword evidence="4" id="KW-1185">Reference proteome</keyword>
<feature type="region of interest" description="Disordered" evidence="2">
    <location>
        <begin position="515"/>
        <end position="534"/>
    </location>
</feature>
<gene>
    <name evidence="3" type="primary">Contig1906.g2073</name>
    <name evidence="3" type="ORF">STYLEM_11549</name>
</gene>
<dbReference type="AlphaFoldDB" id="A0A078AKV1"/>
<dbReference type="OrthoDB" id="10451653at2759"/>
<feature type="compositionally biased region" description="Basic and acidic residues" evidence="2">
    <location>
        <begin position="525"/>
        <end position="534"/>
    </location>
</feature>
<proteinExistence type="predicted"/>
<evidence type="ECO:0000313" key="3">
    <source>
        <dbReference type="EMBL" id="CDW82516.1"/>
    </source>
</evidence>
<sequence length="568" mass="66275">MLLIFDCPTEDSTSYLKFSDDIIKNSTEVLILFQDTEIPNQFSKQVQHKISQKNSGNNLLAIDKSNGLPSNIISTYDINIAWLLIGIFGSQNNKQVHIFTDQADQFKSRLETSSNERKLKTNLFIRKCNEVKDFNVDEAINLWSQFDNQEVLSNFEVTQLKTILKKFIKQVVTSKQPNNLERLLNISQNLVKAHMSTIRKEKYKVQSDLSYHFIRSLFLDNVLDNQVITSAILTNQIQTITDFENFTQINYTPKFQQIIDQIQLQIHQKQQKAQQLIDDAINLENQEQQEKVRKLTNDEDMQVEQNEDQIIFLAVQTLFDQYLHLFQKARIFEIKKLHKLVKQIANYVHGFIMKKDTAPQNTKDKAQAQILHNNSKQISSNILKLIAKFGLIKMIDANIIEHDHAKVNEILQNQTSKTLKESDIILDKELANQIFDSPILVFKKEKEETKHDHEQVKKDPIDIIIEKLYQQMKSSKHFPNSLRELERLIKKHIVKKGESQQDEDKTVESVMKRMNDKGMFTQKTRTGESKEHAKDPKLRNVDIIELYKKEKKEDIPIVFESSLLAKPQ</sequence>
<name>A0A078AKV1_STYLE</name>
<dbReference type="Proteomes" id="UP000039865">
    <property type="component" value="Unassembled WGS sequence"/>
</dbReference>
<accession>A0A078AKV1</accession>
<evidence type="ECO:0000256" key="2">
    <source>
        <dbReference type="SAM" id="MobiDB-lite"/>
    </source>
</evidence>
<reference evidence="3 4" key="1">
    <citation type="submission" date="2014-06" db="EMBL/GenBank/DDBJ databases">
        <authorList>
            <person name="Swart Estienne"/>
        </authorList>
    </citation>
    <scope>NUCLEOTIDE SEQUENCE [LARGE SCALE GENOMIC DNA]</scope>
    <source>
        <strain evidence="3 4">130c</strain>
    </source>
</reference>
<keyword evidence="1" id="KW-0175">Coiled coil</keyword>
<dbReference type="InParanoid" id="A0A078AKV1"/>